<keyword evidence="2" id="KW-1185">Reference proteome</keyword>
<sequence length="61" mass="6831">MTYKSAGTAADKTRFFLNTTEGVLLCLKSNNYVPNSFFAAKLQKKNKKSRKNGELLLLFAV</sequence>
<evidence type="ECO:0000313" key="2">
    <source>
        <dbReference type="Proteomes" id="UP000249375"/>
    </source>
</evidence>
<dbReference type="KEGG" id="alq:C7Y71_006705"/>
<protein>
    <submittedName>
        <fullName evidence="1">Uncharacterized protein</fullName>
    </submittedName>
</protein>
<gene>
    <name evidence="1" type="ORF">C7Y71_006705</name>
</gene>
<name>A0A5P8E6Y8_9BACT</name>
<accession>A0A5P8E6Y8</accession>
<dbReference type="EMBL" id="CP033459">
    <property type="protein sequence ID" value="QFQ12733.1"/>
    <property type="molecule type" value="Genomic_DNA"/>
</dbReference>
<organism evidence="1 2">
    <name type="scientific">Pseudoprevotella muciniphila</name>
    <dbReference type="NCBI Taxonomy" id="2133944"/>
    <lineage>
        <taxon>Bacteria</taxon>
        <taxon>Pseudomonadati</taxon>
        <taxon>Bacteroidota</taxon>
        <taxon>Bacteroidia</taxon>
        <taxon>Bacteroidales</taxon>
        <taxon>Prevotellaceae</taxon>
        <taxon>Pseudoprevotella</taxon>
    </lineage>
</organism>
<evidence type="ECO:0000313" key="1">
    <source>
        <dbReference type="EMBL" id="QFQ12733.1"/>
    </source>
</evidence>
<dbReference type="Proteomes" id="UP000249375">
    <property type="component" value="Chromosome"/>
</dbReference>
<proteinExistence type="predicted"/>
<dbReference type="AlphaFoldDB" id="A0A5P8E6Y8"/>
<reference evidence="1 2" key="1">
    <citation type="submission" date="2018-11" db="EMBL/GenBank/DDBJ databases">
        <authorList>
            <person name="Na S.W."/>
            <person name="Baik M."/>
        </authorList>
    </citation>
    <scope>NUCLEOTIDE SEQUENCE [LARGE SCALE GENOMIC DNA]</scope>
    <source>
        <strain evidence="1 2">E39</strain>
    </source>
</reference>